<evidence type="ECO:0000256" key="8">
    <source>
        <dbReference type="SAM" id="SignalP"/>
    </source>
</evidence>
<dbReference type="InterPro" id="IPR037066">
    <property type="entry name" value="Plug_dom_sf"/>
</dbReference>
<keyword evidence="2 7" id="KW-0813">Transport</keyword>
<keyword evidence="6 7" id="KW-0998">Cell outer membrane</keyword>
<dbReference type="SUPFAM" id="SSF56935">
    <property type="entry name" value="Porins"/>
    <property type="match status" value="1"/>
</dbReference>
<dbReference type="Pfam" id="PF07715">
    <property type="entry name" value="Plug"/>
    <property type="match status" value="1"/>
</dbReference>
<evidence type="ECO:0000256" key="4">
    <source>
        <dbReference type="ARBA" id="ARBA00022692"/>
    </source>
</evidence>
<evidence type="ECO:0000256" key="1">
    <source>
        <dbReference type="ARBA" id="ARBA00004571"/>
    </source>
</evidence>
<dbReference type="InterPro" id="IPR023996">
    <property type="entry name" value="TonB-dep_OMP_SusC/RagA"/>
</dbReference>
<organism evidence="10 11">
    <name type="scientific">Chryseolinea lacunae</name>
    <dbReference type="NCBI Taxonomy" id="2801331"/>
    <lineage>
        <taxon>Bacteria</taxon>
        <taxon>Pseudomonadati</taxon>
        <taxon>Bacteroidota</taxon>
        <taxon>Cytophagia</taxon>
        <taxon>Cytophagales</taxon>
        <taxon>Fulvivirgaceae</taxon>
        <taxon>Chryseolinea</taxon>
    </lineage>
</organism>
<evidence type="ECO:0000313" key="10">
    <source>
        <dbReference type="EMBL" id="MBL0740661.1"/>
    </source>
</evidence>
<dbReference type="SUPFAM" id="SSF49464">
    <property type="entry name" value="Carboxypeptidase regulatory domain-like"/>
    <property type="match status" value="1"/>
</dbReference>
<evidence type="ECO:0000256" key="6">
    <source>
        <dbReference type="ARBA" id="ARBA00023237"/>
    </source>
</evidence>
<dbReference type="InterPro" id="IPR039426">
    <property type="entry name" value="TonB-dep_rcpt-like"/>
</dbReference>
<comment type="similarity">
    <text evidence="7">Belongs to the TonB-dependent receptor family.</text>
</comment>
<dbReference type="InterPro" id="IPR023997">
    <property type="entry name" value="TonB-dep_OMP_SusC/RagA_CS"/>
</dbReference>
<proteinExistence type="inferred from homology"/>
<keyword evidence="4 7" id="KW-0812">Transmembrane</keyword>
<comment type="subcellular location">
    <subcellularLocation>
        <location evidence="1 7">Cell outer membrane</location>
        <topology evidence="1 7">Multi-pass membrane protein</topology>
    </subcellularLocation>
</comment>
<dbReference type="Proteomes" id="UP000613030">
    <property type="component" value="Unassembled WGS sequence"/>
</dbReference>
<feature type="domain" description="TonB-dependent receptor plug" evidence="9">
    <location>
        <begin position="119"/>
        <end position="241"/>
    </location>
</feature>
<keyword evidence="3 7" id="KW-1134">Transmembrane beta strand</keyword>
<evidence type="ECO:0000256" key="5">
    <source>
        <dbReference type="ARBA" id="ARBA00023136"/>
    </source>
</evidence>
<accession>A0ABS1KQU9</accession>
<dbReference type="InterPro" id="IPR008969">
    <property type="entry name" value="CarboxyPept-like_regulatory"/>
</dbReference>
<dbReference type="Gene3D" id="2.60.40.1120">
    <property type="entry name" value="Carboxypeptidase-like, regulatory domain"/>
    <property type="match status" value="1"/>
</dbReference>
<feature type="signal peptide" evidence="8">
    <location>
        <begin position="1"/>
        <end position="23"/>
    </location>
</feature>
<evidence type="ECO:0000256" key="2">
    <source>
        <dbReference type="ARBA" id="ARBA00022448"/>
    </source>
</evidence>
<dbReference type="Gene3D" id="2.170.130.10">
    <property type="entry name" value="TonB-dependent receptor, plug domain"/>
    <property type="match status" value="1"/>
</dbReference>
<dbReference type="PROSITE" id="PS52016">
    <property type="entry name" value="TONB_DEPENDENT_REC_3"/>
    <property type="match status" value="1"/>
</dbReference>
<evidence type="ECO:0000259" key="9">
    <source>
        <dbReference type="Pfam" id="PF07715"/>
    </source>
</evidence>
<comment type="caution">
    <text evidence="10">The sequence shown here is derived from an EMBL/GenBank/DDBJ whole genome shotgun (WGS) entry which is preliminary data.</text>
</comment>
<dbReference type="InterPro" id="IPR012910">
    <property type="entry name" value="Plug_dom"/>
</dbReference>
<dbReference type="NCBIfam" id="TIGR04056">
    <property type="entry name" value="OMP_RagA_SusC"/>
    <property type="match status" value="1"/>
</dbReference>
<dbReference type="Pfam" id="PF13715">
    <property type="entry name" value="CarbopepD_reg_2"/>
    <property type="match status" value="1"/>
</dbReference>
<dbReference type="Gene3D" id="2.40.170.20">
    <property type="entry name" value="TonB-dependent receptor, beta-barrel domain"/>
    <property type="match status" value="1"/>
</dbReference>
<dbReference type="NCBIfam" id="TIGR04057">
    <property type="entry name" value="SusC_RagA_signa"/>
    <property type="match status" value="1"/>
</dbReference>
<evidence type="ECO:0000256" key="3">
    <source>
        <dbReference type="ARBA" id="ARBA00022452"/>
    </source>
</evidence>
<sequence length="1003" mass="109174">MKNVYRRAWLLAVLLMWGFASFAQGKLISGTVTSSDGSAMPGVNVLLKGSVNGTATDANGKYSISVTSDESVLVFSFIGHASQEVVVGSRAVVDVKMEEDVSQLGEVVVTALGIEREAKSLSYAQQTVSGSTLTEARDINILNSLSGRAAGVDIKKSSSGPGGSTKIVLRGNKSMSGDSQPLFVIDGIPMANNKGTQPGMWGGVDGGDGMSQINPDDIESMTVLRGSNAAALYGSQGANGVVVITTKKGKEGAAKVEFSSGVTFESVLKKPDLQFKYGAVGGAKESWSTTPGNYASNYVDDYFKTGSNFINSLAISGGSAKTTVYFSYGNVSASGISPHNTYNRNNVTFKQSTKLLNDKLTIRSSVMLSAEVSKNRMPSGYYLNPLTGLYMFPRERNFQDFKDNFQVFSEARNMDVQNWFVVDHHQSNPYWIVNREPRKDNTSRVIASLDLDYAINKDLSFSVRGNYDYADKTFDQRHSASSNSTNINPNGSWDYKKYNDKLIYTDAILKYNKKAGDFDFNIIAGGSYQKTDYGNGIAIDASAENGLLYPNEFFFQNLMPIVQVKSTQSSALIKEALFANATIGYKERLFLDIAGRNDWASSLAGTGNDSYFYPSVGLTGIISEMVALPTVISFAKVRASYTSVANEMPYNRINPGNTISAGGGVVRNTIRPFPDAKPEMLKSFELGANMRFLDDNIGFDVTYYNINSKDQFIKLPAPSGSGYTFYYVNAGEIVNKGIEVTVDATPVHTGNFTWKTAVNFSKNNNKVVETTPELKDPITTGESEGYYSRFQAGGSINDIYVYKYQRDTQGRIILGPDGKPLKTALVEYAGNLNPDWIAGWSNTLSYGNFGLTFMVNGKFGGKAFSQTESMLDGAGVSQRTADARDAGGVFINAVQNDVAVSKVDAETWFRAIGDRNGIGEAYVYDRTSVRLTQLALSYRFPIPSGKALKAATFSIVGQNLWLIYLKAPFDPELAMSTDQNSQSLDNFNLPATRTYGFNFKVTF</sequence>
<dbReference type="RefSeq" id="WP_202007984.1">
    <property type="nucleotide sequence ID" value="NZ_JAERRB010000001.1"/>
</dbReference>
<keyword evidence="8" id="KW-0732">Signal</keyword>
<reference evidence="10 11" key="1">
    <citation type="submission" date="2021-01" db="EMBL/GenBank/DDBJ databases">
        <title>Chryseolinea sp. Jin1 Genome sequencing and assembly.</title>
        <authorList>
            <person name="Kim I."/>
        </authorList>
    </citation>
    <scope>NUCLEOTIDE SEQUENCE [LARGE SCALE GENOMIC DNA]</scope>
    <source>
        <strain evidence="10 11">Jin1</strain>
    </source>
</reference>
<evidence type="ECO:0000256" key="7">
    <source>
        <dbReference type="PROSITE-ProRule" id="PRU01360"/>
    </source>
</evidence>
<keyword evidence="11" id="KW-1185">Reference proteome</keyword>
<protein>
    <submittedName>
        <fullName evidence="10">SusC/RagA family TonB-linked outer membrane protein</fullName>
    </submittedName>
</protein>
<keyword evidence="5 7" id="KW-0472">Membrane</keyword>
<dbReference type="InterPro" id="IPR036942">
    <property type="entry name" value="Beta-barrel_TonB_sf"/>
</dbReference>
<gene>
    <name evidence="10" type="ORF">JI741_05495</name>
</gene>
<evidence type="ECO:0000313" key="11">
    <source>
        <dbReference type="Proteomes" id="UP000613030"/>
    </source>
</evidence>
<name>A0ABS1KQU9_9BACT</name>
<dbReference type="EMBL" id="JAERRB010000001">
    <property type="protein sequence ID" value="MBL0740661.1"/>
    <property type="molecule type" value="Genomic_DNA"/>
</dbReference>
<feature type="chain" id="PRO_5046896469" evidence="8">
    <location>
        <begin position="24"/>
        <end position="1003"/>
    </location>
</feature>